<gene>
    <name evidence="1" type="ORF">HER27_000200</name>
</gene>
<proteinExistence type="predicted"/>
<reference evidence="1 2" key="1">
    <citation type="submission" date="2020-11" db="EMBL/GenBank/DDBJ databases">
        <title>Indigenous Rhizobia Nodulating Common beans in Western Kenya.</title>
        <authorList>
            <person name="Wekesa C.S."/>
            <person name="Oelmueller R."/>
            <person name="Furch A.C."/>
        </authorList>
    </citation>
    <scope>NUCLEOTIDE SEQUENCE [LARGE SCALE GENOMIC DNA]</scope>
    <source>
        <strain evidence="2">BS3</strain>
    </source>
</reference>
<dbReference type="Proteomes" id="UP000540266">
    <property type="component" value="Chromosome"/>
</dbReference>
<name>A0A7X6F2A2_9HYPH</name>
<accession>A0A7X6F2A2</accession>
<dbReference type="GeneID" id="45959109"/>
<dbReference type="AlphaFoldDB" id="A0A7X6F2A2"/>
<sequence length="171" mass="18787">MLSLDSRRWSELRHCYGPAANTPELLKALERSAGPTAAGDAEPWFSLWSSLCHQGDIYTASYAAVPHIVRIALTTATPIDFSFYQLPACIEVSRKAGRGPEIPSDLQEAYQQAIASLTECVSIHRHEAWSRSTFLSASAAQAIAKGHIDIAEAILNLDDDIIVRINNFDFD</sequence>
<organism evidence="1 2">
    <name type="scientific">Rhizobium phaseoli</name>
    <dbReference type="NCBI Taxonomy" id="396"/>
    <lineage>
        <taxon>Bacteria</taxon>
        <taxon>Pseudomonadati</taxon>
        <taxon>Pseudomonadota</taxon>
        <taxon>Alphaproteobacteria</taxon>
        <taxon>Hyphomicrobiales</taxon>
        <taxon>Rhizobiaceae</taxon>
        <taxon>Rhizobium/Agrobacterium group</taxon>
        <taxon>Rhizobium</taxon>
    </lineage>
</organism>
<evidence type="ECO:0000313" key="2">
    <source>
        <dbReference type="Proteomes" id="UP000540266"/>
    </source>
</evidence>
<dbReference type="EMBL" id="CP064931">
    <property type="protein sequence ID" value="QPK09050.1"/>
    <property type="molecule type" value="Genomic_DNA"/>
</dbReference>
<protein>
    <submittedName>
        <fullName evidence="1">Uncharacterized protein</fullName>
    </submittedName>
</protein>
<evidence type="ECO:0000313" key="1">
    <source>
        <dbReference type="EMBL" id="QPK09050.1"/>
    </source>
</evidence>
<dbReference type="RefSeq" id="WP_004668749.1">
    <property type="nucleotide sequence ID" value="NZ_CP013532.1"/>
</dbReference>